<protein>
    <submittedName>
        <fullName evidence="3">Small ubiquitin-related modifier 2-like isoform X2</fullName>
    </submittedName>
</protein>
<reference evidence="3 4" key="1">
    <citation type="submission" date="2019-08" db="EMBL/GenBank/DDBJ databases">
        <title>Whole genome of Aphis craccivora.</title>
        <authorList>
            <person name="Voronova N.V."/>
            <person name="Shulinski R.S."/>
            <person name="Bandarenka Y.V."/>
            <person name="Zhorov D.G."/>
            <person name="Warner D."/>
        </authorList>
    </citation>
    <scope>NUCLEOTIDE SEQUENCE [LARGE SCALE GENOMIC DNA]</scope>
    <source>
        <strain evidence="3">180601</strain>
        <tissue evidence="3">Whole Body</tissue>
    </source>
</reference>
<dbReference type="AlphaFoldDB" id="A0A6G0VTX1"/>
<keyword evidence="4" id="KW-1185">Reference proteome</keyword>
<name>A0A6G0VTX1_APHCR</name>
<accession>A0A6G0VTX1</accession>
<evidence type="ECO:0000259" key="2">
    <source>
        <dbReference type="PROSITE" id="PS50053"/>
    </source>
</evidence>
<dbReference type="Pfam" id="PF11976">
    <property type="entry name" value="Rad60-SLD"/>
    <property type="match status" value="1"/>
</dbReference>
<dbReference type="InterPro" id="IPR022617">
    <property type="entry name" value="Rad60/SUMO-like_dom"/>
</dbReference>
<dbReference type="PROSITE" id="PS50053">
    <property type="entry name" value="UBIQUITIN_2"/>
    <property type="match status" value="1"/>
</dbReference>
<evidence type="ECO:0000256" key="1">
    <source>
        <dbReference type="ARBA" id="ARBA00009185"/>
    </source>
</evidence>
<feature type="domain" description="Ubiquitin-like" evidence="2">
    <location>
        <begin position="6"/>
        <end position="82"/>
    </location>
</feature>
<dbReference type="SUPFAM" id="SSF54236">
    <property type="entry name" value="Ubiquitin-like"/>
    <property type="match status" value="1"/>
</dbReference>
<proteinExistence type="inferred from homology"/>
<gene>
    <name evidence="3" type="ORF">FWK35_00031980</name>
</gene>
<dbReference type="EMBL" id="VUJU01011940">
    <property type="protein sequence ID" value="KAF0709323.1"/>
    <property type="molecule type" value="Genomic_DNA"/>
</dbReference>
<comment type="similarity">
    <text evidence="1">Belongs to the ubiquitin family. SUMO subfamily.</text>
</comment>
<dbReference type="Proteomes" id="UP000478052">
    <property type="component" value="Unassembled WGS sequence"/>
</dbReference>
<dbReference type="OrthoDB" id="442921at2759"/>
<evidence type="ECO:0000313" key="3">
    <source>
        <dbReference type="EMBL" id="KAF0709323.1"/>
    </source>
</evidence>
<dbReference type="Gene3D" id="3.10.20.90">
    <property type="entry name" value="Phosphatidylinositol 3-kinase Catalytic Subunit, Chain A, domain 1"/>
    <property type="match status" value="1"/>
</dbReference>
<dbReference type="InterPro" id="IPR029071">
    <property type="entry name" value="Ubiquitin-like_domsf"/>
</dbReference>
<evidence type="ECO:0000313" key="4">
    <source>
        <dbReference type="Proteomes" id="UP000478052"/>
    </source>
</evidence>
<organism evidence="3 4">
    <name type="scientific">Aphis craccivora</name>
    <name type="common">Cowpea aphid</name>
    <dbReference type="NCBI Taxonomy" id="307492"/>
    <lineage>
        <taxon>Eukaryota</taxon>
        <taxon>Metazoa</taxon>
        <taxon>Ecdysozoa</taxon>
        <taxon>Arthropoda</taxon>
        <taxon>Hexapoda</taxon>
        <taxon>Insecta</taxon>
        <taxon>Pterygota</taxon>
        <taxon>Neoptera</taxon>
        <taxon>Paraneoptera</taxon>
        <taxon>Hemiptera</taxon>
        <taxon>Sternorrhyncha</taxon>
        <taxon>Aphidomorpha</taxon>
        <taxon>Aphidoidea</taxon>
        <taxon>Aphididae</taxon>
        <taxon>Aphidini</taxon>
        <taxon>Aphis</taxon>
        <taxon>Aphis</taxon>
    </lineage>
</organism>
<comment type="caution">
    <text evidence="3">The sequence shown here is derived from an EMBL/GenBank/DDBJ whole genome shotgun (WGS) entry which is preliminary data.</text>
</comment>
<dbReference type="InterPro" id="IPR000626">
    <property type="entry name" value="Ubiquitin-like_dom"/>
</dbReference>
<sequence length="85" mass="9691">MLADCITLNIMGLRNNIVFHFTIKKHILFAKLMNAYCEVNGVPFNTVIFNFDGRVINEMDTPTSLDLVNGDTIEVFRRENGSGYF</sequence>
<dbReference type="PANTHER" id="PTHR10562">
    <property type="entry name" value="SMALL UBIQUITIN-RELATED MODIFIER"/>
    <property type="match status" value="1"/>
</dbReference>